<dbReference type="InterPro" id="IPR001241">
    <property type="entry name" value="Topo_IIA"/>
</dbReference>
<reference evidence="10" key="1">
    <citation type="journal article" date="2011" name="Nat. Genet.">
        <title>The Arabidopsis lyrata genome sequence and the basis of rapid genome size change.</title>
        <authorList>
            <person name="Hu T.T."/>
            <person name="Pattyn P."/>
            <person name="Bakker E.G."/>
            <person name="Cao J."/>
            <person name="Cheng J.-F."/>
            <person name="Clark R.M."/>
            <person name="Fahlgren N."/>
            <person name="Fawcett J.A."/>
            <person name="Grimwood J."/>
            <person name="Gundlach H."/>
            <person name="Haberer G."/>
            <person name="Hollister J.D."/>
            <person name="Ossowski S."/>
            <person name="Ottilar R.P."/>
            <person name="Salamov A.A."/>
            <person name="Schneeberger K."/>
            <person name="Spannagl M."/>
            <person name="Wang X."/>
            <person name="Yang L."/>
            <person name="Nasrallah M.E."/>
            <person name="Bergelson J."/>
            <person name="Carrington J.C."/>
            <person name="Gaut B.S."/>
            <person name="Schmutz J."/>
            <person name="Mayer K.F.X."/>
            <person name="Van de Peer Y."/>
            <person name="Grigoriev I.V."/>
            <person name="Nordborg M."/>
            <person name="Weigel D."/>
            <person name="Guo Y.-L."/>
        </authorList>
    </citation>
    <scope>NUCLEOTIDE SEQUENCE [LARGE SCALE GENOMIC DNA]</scope>
    <source>
        <strain evidence="10">cv. MN47</strain>
    </source>
</reference>
<dbReference type="AlphaFoldDB" id="D7MKW3"/>
<dbReference type="CDD" id="cd03481">
    <property type="entry name" value="TopoIIA_Trans_ScTopoIIA"/>
    <property type="match status" value="1"/>
</dbReference>
<dbReference type="Gene3D" id="1.10.268.10">
    <property type="entry name" value="Topoisomerase, domain 3"/>
    <property type="match status" value="1"/>
</dbReference>
<dbReference type="Proteomes" id="UP000008694">
    <property type="component" value="Unassembled WGS sequence"/>
</dbReference>
<dbReference type="GO" id="GO:0005524">
    <property type="term" value="F:ATP binding"/>
    <property type="evidence" value="ECO:0007669"/>
    <property type="project" value="UniProtKB-UniRule"/>
</dbReference>
<keyword evidence="6" id="KW-0547">Nucleotide-binding</keyword>
<evidence type="ECO:0000256" key="7">
    <source>
        <dbReference type="SAM" id="MobiDB-lite"/>
    </source>
</evidence>
<dbReference type="InterPro" id="IPR020568">
    <property type="entry name" value="Ribosomal_Su5_D2-typ_SF"/>
</dbReference>
<feature type="region of interest" description="Disordered" evidence="7">
    <location>
        <begin position="508"/>
        <end position="658"/>
    </location>
</feature>
<comment type="cofactor">
    <cofactor evidence="2">
        <name>Mg(2+)</name>
        <dbReference type="ChEBI" id="CHEBI:18420"/>
    </cofactor>
</comment>
<dbReference type="FunFam" id="3.30.565.10:FF:000004">
    <property type="entry name" value="DNA topoisomerase 2"/>
    <property type="match status" value="1"/>
</dbReference>
<name>D7MKW3_ARALL</name>
<comment type="subunit">
    <text evidence="6">Homodimer.</text>
</comment>
<dbReference type="PANTHER" id="PTHR10169">
    <property type="entry name" value="DNA TOPOISOMERASE/GYRASE"/>
    <property type="match status" value="1"/>
</dbReference>
<dbReference type="GO" id="GO:0003918">
    <property type="term" value="F:DNA topoisomerase type II (double strand cut, ATP-hydrolyzing) activity"/>
    <property type="evidence" value="ECO:0007669"/>
    <property type="project" value="UniProtKB-UniRule"/>
</dbReference>
<dbReference type="GO" id="GO:0000712">
    <property type="term" value="P:resolution of meiotic recombination intermediates"/>
    <property type="evidence" value="ECO:0007669"/>
    <property type="project" value="TreeGrafter"/>
</dbReference>
<feature type="compositionally biased region" description="Low complexity" evidence="7">
    <location>
        <begin position="612"/>
        <end position="621"/>
    </location>
</feature>
<evidence type="ECO:0000256" key="5">
    <source>
        <dbReference type="ARBA" id="ARBA00023235"/>
    </source>
</evidence>
<dbReference type="GO" id="GO:0006265">
    <property type="term" value="P:DNA topological change"/>
    <property type="evidence" value="ECO:0007669"/>
    <property type="project" value="UniProtKB-UniRule"/>
</dbReference>
<dbReference type="Pfam" id="PF00204">
    <property type="entry name" value="DNA_gyraseB"/>
    <property type="match status" value="1"/>
</dbReference>
<keyword evidence="3 6" id="KW-0799">Topoisomerase</keyword>
<comment type="catalytic activity">
    <reaction evidence="1 6">
        <text>ATP-dependent breakage, passage and rejoining of double-stranded DNA.</text>
        <dbReference type="EC" id="5.6.2.2"/>
    </reaction>
</comment>
<evidence type="ECO:0000256" key="3">
    <source>
        <dbReference type="ARBA" id="ARBA00023029"/>
    </source>
</evidence>
<feature type="compositionally biased region" description="Basic and acidic residues" evidence="7">
    <location>
        <begin position="513"/>
        <end position="534"/>
    </location>
</feature>
<dbReference type="InterPro" id="IPR014721">
    <property type="entry name" value="Ribsml_uS5_D2-typ_fold_subgr"/>
</dbReference>
<evidence type="ECO:0000256" key="1">
    <source>
        <dbReference type="ARBA" id="ARBA00000185"/>
    </source>
</evidence>
<dbReference type="EMBL" id="GL348720">
    <property type="protein sequence ID" value="EFH41543.1"/>
    <property type="molecule type" value="Genomic_DNA"/>
</dbReference>
<feature type="compositionally biased region" description="Polar residues" evidence="7">
    <location>
        <begin position="549"/>
        <end position="558"/>
    </location>
</feature>
<dbReference type="Gramene" id="Al_scaffold_0008_390">
    <property type="protein sequence ID" value="Al_scaffold_0008_390"/>
    <property type="gene ID" value="Al_scaffold_0008_390"/>
</dbReference>
<dbReference type="eggNOG" id="KOG0355">
    <property type="taxonomic scope" value="Eukaryota"/>
</dbReference>
<comment type="similarity">
    <text evidence="6">Belongs to the type II topoisomerase family.</text>
</comment>
<feature type="compositionally biased region" description="Polar residues" evidence="7">
    <location>
        <begin position="590"/>
        <end position="600"/>
    </location>
</feature>
<dbReference type="STRING" id="81972.D7MKW3"/>
<dbReference type="GO" id="GO:0003677">
    <property type="term" value="F:DNA binding"/>
    <property type="evidence" value="ECO:0007669"/>
    <property type="project" value="UniProtKB-UniRule"/>
</dbReference>
<feature type="domain" description="DNA topoisomerase type IIA subunit B" evidence="8">
    <location>
        <begin position="285"/>
        <end position="389"/>
    </location>
</feature>
<evidence type="ECO:0000259" key="8">
    <source>
        <dbReference type="Pfam" id="PF00204"/>
    </source>
</evidence>
<dbReference type="PANTHER" id="PTHR10169:SF38">
    <property type="entry name" value="DNA TOPOISOMERASE 2"/>
    <property type="match status" value="1"/>
</dbReference>
<keyword evidence="4 6" id="KW-0238">DNA-binding</keyword>
<dbReference type="InterPro" id="IPR050634">
    <property type="entry name" value="DNA_Topoisomerase_II"/>
</dbReference>
<dbReference type="InterPro" id="IPR036890">
    <property type="entry name" value="HATPase_C_sf"/>
</dbReference>
<dbReference type="SUPFAM" id="SSF55874">
    <property type="entry name" value="ATPase domain of HSP90 chaperone/DNA topoisomerase II/histidine kinase"/>
    <property type="match status" value="1"/>
</dbReference>
<dbReference type="SUPFAM" id="SSF54211">
    <property type="entry name" value="Ribosomal protein S5 domain 2-like"/>
    <property type="match status" value="1"/>
</dbReference>
<keyword evidence="5 6" id="KW-0413">Isomerase</keyword>
<proteinExistence type="inferred from homology"/>
<dbReference type="InterPro" id="IPR013506">
    <property type="entry name" value="Topo_IIA_bsu_dom2"/>
</dbReference>
<dbReference type="GO" id="GO:0005634">
    <property type="term" value="C:nucleus"/>
    <property type="evidence" value="ECO:0007669"/>
    <property type="project" value="TreeGrafter"/>
</dbReference>
<sequence>MASKLPMQNIDNANVAKAPASSLASAGNTIEHILLCPDSYIGSIEKHTQTLWVYEKEEMVCRSVTYVPGLYKIFDEILVNAADNKRRDPSMDSVKVVIDVEKNQISVCNSGDGVPLEEGVFVPGIFFGHWLRRNYDNNVKKTTGRRNGFGATLTNIFSTEFIIEIADGKRSLKKYKQVFENNMGNMSKLFITKCNKGENWTKVTFKPDLKKFNMTELENDVVALMSKRVFDIAGCLGQTVKVDLNGKRVPIKSFSDYVDLYLSAASKSRTEPLPRMNEKVNDRWEVCVSFVNSIATIKGGTHVDYVTSQVTEYIVGIVNKKKKYPNVKTHNVKNHLWVFVNALIDNPAFDSQTKETLTLPERSFGSKCQLSENILQKVAKSGVVENLLSNYEPGTHIFPSMVDDLTLEYYEKKKETMLKNQEIMLKNRELELLKLEIANDQKLREKWFTEILENAKPVEAAVAGATNAAESSYYNYLLQLSVLITDTVQEVRAQRDQMMDAVEDLKNATPESLRLKELEELDKQDAQPDEERQAPKKPAPKKASESVTKEASNSAMDTETTETAKEISLDDDDDDVVVSPEKKVRKLRSSPFNKKSSSVMSRLANKEEESSENAAGNSSSEKSGDVFANRGYVWWSDSESESGNESEFDDIEDDQDDE</sequence>
<organism evidence="10">
    <name type="scientific">Arabidopsis lyrata subsp. lyrata</name>
    <name type="common">Lyre-leaved rock-cress</name>
    <dbReference type="NCBI Taxonomy" id="81972"/>
    <lineage>
        <taxon>Eukaryota</taxon>
        <taxon>Viridiplantae</taxon>
        <taxon>Streptophyta</taxon>
        <taxon>Embryophyta</taxon>
        <taxon>Tracheophyta</taxon>
        <taxon>Spermatophyta</taxon>
        <taxon>Magnoliopsida</taxon>
        <taxon>eudicotyledons</taxon>
        <taxon>Gunneridae</taxon>
        <taxon>Pentapetalae</taxon>
        <taxon>rosids</taxon>
        <taxon>malvids</taxon>
        <taxon>Brassicales</taxon>
        <taxon>Brassicaceae</taxon>
        <taxon>Camelineae</taxon>
        <taxon>Arabidopsis</taxon>
    </lineage>
</organism>
<dbReference type="EC" id="5.6.2.2" evidence="6"/>
<dbReference type="InterPro" id="IPR013757">
    <property type="entry name" value="Topo_IIA_A_a_sf"/>
</dbReference>
<dbReference type="Gene3D" id="3.30.230.10">
    <property type="match status" value="1"/>
</dbReference>
<evidence type="ECO:0000256" key="2">
    <source>
        <dbReference type="ARBA" id="ARBA00001946"/>
    </source>
</evidence>
<keyword evidence="10" id="KW-1185">Reference proteome</keyword>
<feature type="compositionally biased region" description="Acidic residues" evidence="7">
    <location>
        <begin position="638"/>
        <end position="658"/>
    </location>
</feature>
<dbReference type="PRINTS" id="PR00418">
    <property type="entry name" value="TPI2FAMILY"/>
</dbReference>
<protein>
    <recommendedName>
        <fullName evidence="6">DNA topoisomerase 2</fullName>
        <ecNumber evidence="6">5.6.2.2</ecNumber>
    </recommendedName>
</protein>
<comment type="function">
    <text evidence="6">Control of topological states of DNA by transient breakage and subsequent rejoining of DNA strands. Topoisomerase II makes double-strand breaks.</text>
</comment>
<gene>
    <name evidence="9" type="ORF">ARALYDRAFT_683570</name>
</gene>
<evidence type="ECO:0000313" key="10">
    <source>
        <dbReference type="Proteomes" id="UP000008694"/>
    </source>
</evidence>
<dbReference type="HOGENOM" id="CLU_027461_0_0_1"/>
<evidence type="ECO:0000313" key="9">
    <source>
        <dbReference type="EMBL" id="EFH41543.1"/>
    </source>
</evidence>
<evidence type="ECO:0000256" key="4">
    <source>
        <dbReference type="ARBA" id="ARBA00023125"/>
    </source>
</evidence>
<accession>D7MKW3</accession>
<dbReference type="SMART" id="SM00433">
    <property type="entry name" value="TOP2c"/>
    <property type="match status" value="1"/>
</dbReference>
<evidence type="ECO:0000256" key="6">
    <source>
        <dbReference type="RuleBase" id="RU362094"/>
    </source>
</evidence>
<keyword evidence="6" id="KW-0067">ATP-binding</keyword>
<dbReference type="Gene3D" id="3.30.565.10">
    <property type="entry name" value="Histidine kinase-like ATPase, C-terminal domain"/>
    <property type="match status" value="1"/>
</dbReference>
<dbReference type="GO" id="GO:0000819">
    <property type="term" value="P:sister chromatid segregation"/>
    <property type="evidence" value="ECO:0007669"/>
    <property type="project" value="TreeGrafter"/>
</dbReference>